<dbReference type="Gene3D" id="3.30.700.10">
    <property type="entry name" value="Glycoprotein, Type 4 Pilin"/>
    <property type="match status" value="1"/>
</dbReference>
<dbReference type="GO" id="GO:0015627">
    <property type="term" value="C:type II protein secretion system complex"/>
    <property type="evidence" value="ECO:0007669"/>
    <property type="project" value="InterPro"/>
</dbReference>
<keyword evidence="2" id="KW-0488">Methylation</keyword>
<comment type="caution">
    <text evidence="3">The sequence shown here is derived from an EMBL/GenBank/DDBJ whole genome shotgun (WGS) entry which is preliminary data.</text>
</comment>
<dbReference type="PANTHER" id="PTHR30093">
    <property type="entry name" value="GENERAL SECRETION PATHWAY PROTEIN G"/>
    <property type="match status" value="1"/>
</dbReference>
<dbReference type="Pfam" id="PF07963">
    <property type="entry name" value="N_methyl"/>
    <property type="match status" value="1"/>
</dbReference>
<sequence length="158" mass="17344">MKNNKAFTLIEMLTVVLIVGILAAVALPQYEKSVETTRASEAISMVRNIRDAQQIYYMSNGKYSSRIEDLDIHVPGESGGQISGSTRKNTKFFSYGALVTDGSINHLAVGNRLPLSSMYSILAKEDGSLVCKYYTTKGSKICENLGVEKLTGPYYSIQ</sequence>
<evidence type="ECO:0000313" key="3">
    <source>
        <dbReference type="EMBL" id="MBE6421573.1"/>
    </source>
</evidence>
<dbReference type="EMBL" id="SUVG01000006">
    <property type="protein sequence ID" value="MBE6421573.1"/>
    <property type="molecule type" value="Genomic_DNA"/>
</dbReference>
<dbReference type="PANTHER" id="PTHR30093:SF34">
    <property type="entry name" value="PREPILIN PEPTIDASE-DEPENDENT PROTEIN D"/>
    <property type="match status" value="1"/>
</dbReference>
<protein>
    <submittedName>
        <fullName evidence="3">Prepilin-type N-terminal cleavage/methylation domain-containing protein</fullName>
    </submittedName>
</protein>
<dbReference type="InterPro" id="IPR045584">
    <property type="entry name" value="Pilin-like"/>
</dbReference>
<reference evidence="3" key="1">
    <citation type="submission" date="2019-04" db="EMBL/GenBank/DDBJ databases">
        <title>Evolution of Biomass-Degrading Anaerobic Consortia Revealed by Metagenomics.</title>
        <authorList>
            <person name="Peng X."/>
        </authorList>
    </citation>
    <scope>NUCLEOTIDE SEQUENCE</scope>
    <source>
        <strain evidence="3">SIG66</strain>
    </source>
</reference>
<accession>A0A928HFA8</accession>
<dbReference type="PRINTS" id="PR00813">
    <property type="entry name" value="BCTERIALGSPG"/>
</dbReference>
<proteinExistence type="inferred from homology"/>
<dbReference type="SUPFAM" id="SSF54523">
    <property type="entry name" value="Pili subunits"/>
    <property type="match status" value="1"/>
</dbReference>
<comment type="similarity">
    <text evidence="1">Belongs to the N-Me-Phe pilin family.</text>
</comment>
<evidence type="ECO:0000256" key="2">
    <source>
        <dbReference type="ARBA" id="ARBA00022481"/>
    </source>
</evidence>
<name>A0A928HFA8_9BACT</name>
<evidence type="ECO:0000313" key="4">
    <source>
        <dbReference type="Proteomes" id="UP000725649"/>
    </source>
</evidence>
<dbReference type="Proteomes" id="UP000725649">
    <property type="component" value="Unassembled WGS sequence"/>
</dbReference>
<dbReference type="NCBIfam" id="TIGR02532">
    <property type="entry name" value="IV_pilin_GFxxxE"/>
    <property type="match status" value="1"/>
</dbReference>
<dbReference type="AlphaFoldDB" id="A0A928HFA8"/>
<organism evidence="3 4">
    <name type="scientific">Candidatus Avelusimicrobium gallicola</name>
    <dbReference type="NCBI Taxonomy" id="2562704"/>
    <lineage>
        <taxon>Bacteria</taxon>
        <taxon>Pseudomonadati</taxon>
        <taxon>Elusimicrobiota</taxon>
        <taxon>Elusimicrobia</taxon>
        <taxon>Elusimicrobiales</taxon>
        <taxon>Elusimicrobiaceae</taxon>
        <taxon>Candidatus Avelusimicrobium</taxon>
    </lineage>
</organism>
<dbReference type="InterPro" id="IPR012902">
    <property type="entry name" value="N_methyl_site"/>
</dbReference>
<gene>
    <name evidence="3" type="ORF">E7027_05550</name>
</gene>
<dbReference type="InterPro" id="IPR000983">
    <property type="entry name" value="Bac_GSPG_pilin"/>
</dbReference>
<evidence type="ECO:0000256" key="1">
    <source>
        <dbReference type="ARBA" id="ARBA00005233"/>
    </source>
</evidence>
<dbReference type="GO" id="GO:0015628">
    <property type="term" value="P:protein secretion by the type II secretion system"/>
    <property type="evidence" value="ECO:0007669"/>
    <property type="project" value="InterPro"/>
</dbReference>